<accession>A0A538SF94</accession>
<organism evidence="2 3">
    <name type="scientific">Eiseniibacteriota bacterium</name>
    <dbReference type="NCBI Taxonomy" id="2212470"/>
    <lineage>
        <taxon>Bacteria</taxon>
        <taxon>Candidatus Eiseniibacteriota</taxon>
    </lineage>
</organism>
<name>A0A538SF94_UNCEI</name>
<dbReference type="AlphaFoldDB" id="A0A538SF94"/>
<feature type="coiled-coil region" evidence="1">
    <location>
        <begin position="352"/>
        <end position="379"/>
    </location>
</feature>
<protein>
    <recommendedName>
        <fullName evidence="4">Glycosyltransferase family 1 protein</fullName>
    </recommendedName>
</protein>
<dbReference type="Proteomes" id="UP000320184">
    <property type="component" value="Unassembled WGS sequence"/>
</dbReference>
<gene>
    <name evidence="2" type="ORF">E6K73_08785</name>
</gene>
<evidence type="ECO:0008006" key="4">
    <source>
        <dbReference type="Google" id="ProtNLM"/>
    </source>
</evidence>
<proteinExistence type="predicted"/>
<reference evidence="2 3" key="1">
    <citation type="journal article" date="2019" name="Nat. Microbiol.">
        <title>Mediterranean grassland soil C-N compound turnover is dependent on rainfall and depth, and is mediated by genomically divergent microorganisms.</title>
        <authorList>
            <person name="Diamond S."/>
            <person name="Andeer P.F."/>
            <person name="Li Z."/>
            <person name="Crits-Christoph A."/>
            <person name="Burstein D."/>
            <person name="Anantharaman K."/>
            <person name="Lane K.R."/>
            <person name="Thomas B.C."/>
            <person name="Pan C."/>
            <person name="Northen T.R."/>
            <person name="Banfield J.F."/>
        </authorList>
    </citation>
    <scope>NUCLEOTIDE SEQUENCE [LARGE SCALE GENOMIC DNA]</scope>
    <source>
        <strain evidence="2">WS_3</strain>
    </source>
</reference>
<keyword evidence="1" id="KW-0175">Coiled coil</keyword>
<evidence type="ECO:0000256" key="1">
    <source>
        <dbReference type="SAM" id="Coils"/>
    </source>
</evidence>
<sequence length="410" mass="45669">MSAVVMSVYKVANFPDGGGHFWVYMQYAQGLRRLGCDVYWLEQVRFPLDPDRRAHLLSTFHERMKCFGLEGKTLLYELDRRPAEGAGAPSFIGRTWPEAEAVLRRADLLLNFHYAIDPRLLACARRTALVDIDPGLLQLWISGGQLAVAPHDCYLTTGETVGTPAARFSDCGLRWIHIRPPVCLDLWPFAHEPRAGAFTTVSSWSSTDWLKVTEGGKIVLRENTKRVAFLPFVELPRRTRQPLELALYLIDRDGDPTRLEQVTKDAEDRALLERHGWRVVDSREVAGSPEAYRAYVQGSRGEFSCAKPSCIELQNAWVSDRTLCYLASGKPAVVQDTGPSSFLPSGSGMFRFRSLDQAAQALEEVNADYERHCRAAREIAAMHFDSKRVLEAALNAALSGPNVAEGSAAS</sequence>
<evidence type="ECO:0000313" key="3">
    <source>
        <dbReference type="Proteomes" id="UP000320184"/>
    </source>
</evidence>
<dbReference type="EMBL" id="VBOT01000108">
    <property type="protein sequence ID" value="TMQ50027.1"/>
    <property type="molecule type" value="Genomic_DNA"/>
</dbReference>
<comment type="caution">
    <text evidence="2">The sequence shown here is derived from an EMBL/GenBank/DDBJ whole genome shotgun (WGS) entry which is preliminary data.</text>
</comment>
<evidence type="ECO:0000313" key="2">
    <source>
        <dbReference type="EMBL" id="TMQ50027.1"/>
    </source>
</evidence>